<evidence type="ECO:0000256" key="1">
    <source>
        <dbReference type="ARBA" id="ARBA00011764"/>
    </source>
</evidence>
<evidence type="ECO:0000256" key="4">
    <source>
        <dbReference type="ARBA" id="ARBA00023163"/>
    </source>
</evidence>
<accession>A0ABQ7QV15</accession>
<organism evidence="8 9">
    <name type="scientific">Plutella xylostella</name>
    <name type="common">Diamondback moth</name>
    <name type="synonym">Plutella maculipennis</name>
    <dbReference type="NCBI Taxonomy" id="51655"/>
    <lineage>
        <taxon>Eukaryota</taxon>
        <taxon>Metazoa</taxon>
        <taxon>Ecdysozoa</taxon>
        <taxon>Arthropoda</taxon>
        <taxon>Hexapoda</taxon>
        <taxon>Insecta</taxon>
        <taxon>Pterygota</taxon>
        <taxon>Neoptera</taxon>
        <taxon>Endopterygota</taxon>
        <taxon>Lepidoptera</taxon>
        <taxon>Glossata</taxon>
        <taxon>Ditrysia</taxon>
        <taxon>Yponomeutoidea</taxon>
        <taxon>Plutellidae</taxon>
        <taxon>Plutella</taxon>
    </lineage>
</organism>
<dbReference type="EMBL" id="JAHIBW010000008">
    <property type="protein sequence ID" value="KAG7308841.1"/>
    <property type="molecule type" value="Genomic_DNA"/>
</dbReference>
<feature type="region of interest" description="Disordered" evidence="6">
    <location>
        <begin position="85"/>
        <end position="105"/>
    </location>
</feature>
<feature type="domain" description="Myb/SANT-like DNA-binding" evidence="7">
    <location>
        <begin position="8"/>
        <end position="84"/>
    </location>
</feature>
<evidence type="ECO:0000313" key="8">
    <source>
        <dbReference type="EMBL" id="KAG7308841.1"/>
    </source>
</evidence>
<comment type="caution">
    <text evidence="8">The sequence shown here is derived from an EMBL/GenBank/DDBJ whole genome shotgun (WGS) entry which is preliminary data.</text>
</comment>
<dbReference type="InterPro" id="IPR028002">
    <property type="entry name" value="Myb_DNA-bind_5"/>
</dbReference>
<comment type="function">
    <text evidence="5">Involved in transvection phenomena (= synapsis-dependent gene expression), where the synaptic pairing of chromosomes carrying genes with which zeste interacts influences the expression of these genes. Zeste binds to DNA and stimulates transcription from a nearby promoter.</text>
</comment>
<keyword evidence="3" id="KW-0805">Transcription regulation</keyword>
<keyword evidence="4" id="KW-0804">Transcription</keyword>
<comment type="subunit">
    <text evidence="1">Self-associates forming complexes of several hundred monomers.</text>
</comment>
<gene>
    <name evidence="8" type="ORF">JYU34_006095</name>
</gene>
<dbReference type="PANTHER" id="PTHR23098">
    <property type="entry name" value="AGAP001331-PA-RELATED"/>
    <property type="match status" value="1"/>
</dbReference>
<evidence type="ECO:0000313" key="9">
    <source>
        <dbReference type="Proteomes" id="UP000823941"/>
    </source>
</evidence>
<evidence type="ECO:0000256" key="3">
    <source>
        <dbReference type="ARBA" id="ARBA00023015"/>
    </source>
</evidence>
<dbReference type="Proteomes" id="UP000823941">
    <property type="component" value="Chromosome 8"/>
</dbReference>
<protein>
    <recommendedName>
        <fullName evidence="2">Regulatory protein zeste</fullName>
    </recommendedName>
</protein>
<proteinExistence type="predicted"/>
<evidence type="ECO:0000259" key="7">
    <source>
        <dbReference type="Pfam" id="PF13873"/>
    </source>
</evidence>
<sequence>MESQKRERSANFNNAEVTVLVSLVDKFKHIIENKKTDAATNKEKETAWKKIELSFNSSGITTSVRSWKTLKLKYEGIKKTMKKKSSLQRQEMYKTGGGPSNAPPFNDVEEKVLGICSNIKGLEARHDSDTIKSRY</sequence>
<dbReference type="Pfam" id="PF13873">
    <property type="entry name" value="Myb_DNA-bind_5"/>
    <property type="match status" value="1"/>
</dbReference>
<dbReference type="PANTHER" id="PTHR23098:SF23">
    <property type="entry name" value="MYB-RELATED TRANSCRIPTION FACTOR, PARTNER OF PROFILIN-LIKE ISOFORM X2-RELATED"/>
    <property type="match status" value="1"/>
</dbReference>
<reference evidence="8 9" key="1">
    <citation type="submission" date="2021-06" db="EMBL/GenBank/DDBJ databases">
        <title>A haploid diamondback moth (Plutella xylostella L.) genome assembly resolves 31 chromosomes and identifies a diamide resistance mutation.</title>
        <authorList>
            <person name="Ward C.M."/>
            <person name="Perry K.D."/>
            <person name="Baker G."/>
            <person name="Powis K."/>
            <person name="Heckel D.G."/>
            <person name="Baxter S.W."/>
        </authorList>
    </citation>
    <scope>NUCLEOTIDE SEQUENCE [LARGE SCALE GENOMIC DNA]</scope>
    <source>
        <strain evidence="8 9">LV</strain>
        <tissue evidence="8">Single pupa</tissue>
    </source>
</reference>
<evidence type="ECO:0000256" key="6">
    <source>
        <dbReference type="SAM" id="MobiDB-lite"/>
    </source>
</evidence>
<name>A0ABQ7QV15_PLUXY</name>
<evidence type="ECO:0000256" key="2">
    <source>
        <dbReference type="ARBA" id="ARBA00016807"/>
    </source>
</evidence>
<evidence type="ECO:0000256" key="5">
    <source>
        <dbReference type="ARBA" id="ARBA00025466"/>
    </source>
</evidence>
<keyword evidence="9" id="KW-1185">Reference proteome</keyword>